<reference evidence="1" key="2">
    <citation type="journal article" date="2015" name="Data Brief">
        <title>Shoot transcriptome of the giant reed, Arundo donax.</title>
        <authorList>
            <person name="Barrero R.A."/>
            <person name="Guerrero F.D."/>
            <person name="Moolhuijzen P."/>
            <person name="Goolsby J.A."/>
            <person name="Tidwell J."/>
            <person name="Bellgard S.E."/>
            <person name="Bellgard M.I."/>
        </authorList>
    </citation>
    <scope>NUCLEOTIDE SEQUENCE</scope>
    <source>
        <tissue evidence="1">Shoot tissue taken approximately 20 cm above the soil surface</tissue>
    </source>
</reference>
<name>A0A0A8Z1N3_ARUDO</name>
<accession>A0A0A8Z1N3</accession>
<dbReference type="EMBL" id="GBRH01265179">
    <property type="protein sequence ID" value="JAD32716.1"/>
    <property type="molecule type" value="Transcribed_RNA"/>
</dbReference>
<reference evidence="1" key="1">
    <citation type="submission" date="2014-09" db="EMBL/GenBank/DDBJ databases">
        <authorList>
            <person name="Magalhaes I.L.F."/>
            <person name="Oliveira U."/>
            <person name="Santos F.R."/>
            <person name="Vidigal T.H.D.A."/>
            <person name="Brescovit A.D."/>
            <person name="Santos A.J."/>
        </authorList>
    </citation>
    <scope>NUCLEOTIDE SEQUENCE</scope>
    <source>
        <tissue evidence="1">Shoot tissue taken approximately 20 cm above the soil surface</tissue>
    </source>
</reference>
<evidence type="ECO:0000313" key="1">
    <source>
        <dbReference type="EMBL" id="JAD32716.1"/>
    </source>
</evidence>
<sequence>MTLVSSNFELTNIKYIKLEGIFFFVKTKSRSGISLNQCIIFDDLSSASGVCIV</sequence>
<organism evidence="1">
    <name type="scientific">Arundo donax</name>
    <name type="common">Giant reed</name>
    <name type="synonym">Donax arundinaceus</name>
    <dbReference type="NCBI Taxonomy" id="35708"/>
    <lineage>
        <taxon>Eukaryota</taxon>
        <taxon>Viridiplantae</taxon>
        <taxon>Streptophyta</taxon>
        <taxon>Embryophyta</taxon>
        <taxon>Tracheophyta</taxon>
        <taxon>Spermatophyta</taxon>
        <taxon>Magnoliopsida</taxon>
        <taxon>Liliopsida</taxon>
        <taxon>Poales</taxon>
        <taxon>Poaceae</taxon>
        <taxon>PACMAD clade</taxon>
        <taxon>Arundinoideae</taxon>
        <taxon>Arundineae</taxon>
        <taxon>Arundo</taxon>
    </lineage>
</organism>
<dbReference type="AlphaFoldDB" id="A0A0A8Z1N3"/>
<proteinExistence type="predicted"/>
<protein>
    <submittedName>
        <fullName evidence="1">Uncharacterized protein</fullName>
    </submittedName>
</protein>